<dbReference type="InterPro" id="IPR018641">
    <property type="entry name" value="Trfase_1_rSAM/seldom-assoc"/>
</dbReference>
<evidence type="ECO:0000313" key="1">
    <source>
        <dbReference type="EMBL" id="TDO28840.1"/>
    </source>
</evidence>
<dbReference type="PANTHER" id="PTHR36529:SF1">
    <property type="entry name" value="GLYCOSYLTRANSFERASE"/>
    <property type="match status" value="1"/>
</dbReference>
<sequence>MEKALIIFARNPVLGKVKTRLAATIGNEKALAIYKTLLAYTADICSKLACNRFVFYVDGVSKKDSWNDDLFVKYQQQGEDLGERMQQAFELLFQQGYKKVLIIGTDCFELNTAIIEQAFESLEHYNAVIGPSADGGYYLLGTTMFYPFLFDNKPWSTDEVFVATTNDLSANHISYFTLPVLHDIDTEADWNQYKSKTH</sequence>
<organism evidence="1 2">
    <name type="scientific">Sediminibacterium goheungense</name>
    <dbReference type="NCBI Taxonomy" id="1086393"/>
    <lineage>
        <taxon>Bacteria</taxon>
        <taxon>Pseudomonadati</taxon>
        <taxon>Bacteroidota</taxon>
        <taxon>Chitinophagia</taxon>
        <taxon>Chitinophagales</taxon>
        <taxon>Chitinophagaceae</taxon>
        <taxon>Sediminibacterium</taxon>
    </lineage>
</organism>
<gene>
    <name evidence="1" type="ORF">BC659_0920</name>
</gene>
<dbReference type="Gene3D" id="3.90.550.10">
    <property type="entry name" value="Spore Coat Polysaccharide Biosynthesis Protein SpsA, Chain A"/>
    <property type="match status" value="1"/>
</dbReference>
<dbReference type="EMBL" id="SNWP01000010">
    <property type="protein sequence ID" value="TDO28840.1"/>
    <property type="molecule type" value="Genomic_DNA"/>
</dbReference>
<dbReference type="Pfam" id="PF09837">
    <property type="entry name" value="DUF2064"/>
    <property type="match status" value="1"/>
</dbReference>
<comment type="caution">
    <text evidence="1">The sequence shown here is derived from an EMBL/GenBank/DDBJ whole genome shotgun (WGS) entry which is preliminary data.</text>
</comment>
<evidence type="ECO:0000313" key="2">
    <source>
        <dbReference type="Proteomes" id="UP000295741"/>
    </source>
</evidence>
<dbReference type="PANTHER" id="PTHR36529">
    <property type="entry name" value="SLL1095 PROTEIN"/>
    <property type="match status" value="1"/>
</dbReference>
<proteinExistence type="predicted"/>
<reference evidence="1 2" key="1">
    <citation type="submission" date="2019-03" db="EMBL/GenBank/DDBJ databases">
        <title>Genomic Encyclopedia of Archaeal and Bacterial Type Strains, Phase II (KMG-II): from individual species to whole genera.</title>
        <authorList>
            <person name="Goeker M."/>
        </authorList>
    </citation>
    <scope>NUCLEOTIDE SEQUENCE [LARGE SCALE GENOMIC DNA]</scope>
    <source>
        <strain evidence="1 2">DSM 28323</strain>
    </source>
</reference>
<evidence type="ECO:0008006" key="3">
    <source>
        <dbReference type="Google" id="ProtNLM"/>
    </source>
</evidence>
<dbReference type="InterPro" id="IPR029044">
    <property type="entry name" value="Nucleotide-diphossugar_trans"/>
</dbReference>
<dbReference type="Proteomes" id="UP000295741">
    <property type="component" value="Unassembled WGS sequence"/>
</dbReference>
<dbReference type="RefSeq" id="WP_162847349.1">
    <property type="nucleotide sequence ID" value="NZ_SNWP01000010.1"/>
</dbReference>
<dbReference type="NCBIfam" id="TIGR04282">
    <property type="entry name" value="glyco_like_cofC"/>
    <property type="match status" value="1"/>
</dbReference>
<keyword evidence="2" id="KW-1185">Reference proteome</keyword>
<dbReference type="AlphaFoldDB" id="A0A4R6J0V0"/>
<dbReference type="SUPFAM" id="SSF53448">
    <property type="entry name" value="Nucleotide-diphospho-sugar transferases"/>
    <property type="match status" value="1"/>
</dbReference>
<name>A0A4R6J0V0_9BACT</name>
<protein>
    <recommendedName>
        <fullName evidence="3">Glycosyltransferase</fullName>
    </recommendedName>
</protein>
<accession>A0A4R6J0V0</accession>